<comment type="activity regulation">
    <text evidence="11">Na(+) is not transported, but it plays an essential structural role and its presence is essential for fluoride channel function.</text>
</comment>
<feature type="transmembrane region" description="Helical" evidence="11">
    <location>
        <begin position="103"/>
        <end position="121"/>
    </location>
</feature>
<evidence type="ECO:0000256" key="2">
    <source>
        <dbReference type="ARBA" id="ARBA00022475"/>
    </source>
</evidence>
<feature type="binding site" evidence="11">
    <location>
        <position position="75"/>
    </location>
    <ligand>
        <name>Na(+)</name>
        <dbReference type="ChEBI" id="CHEBI:29101"/>
        <note>structural</note>
    </ligand>
</feature>
<dbReference type="GO" id="GO:0062054">
    <property type="term" value="F:fluoride channel activity"/>
    <property type="evidence" value="ECO:0007669"/>
    <property type="project" value="UniProtKB-UniRule"/>
</dbReference>
<gene>
    <name evidence="11" type="primary">fluC</name>
    <name evidence="11" type="synonym">crcB</name>
    <name evidence="12" type="ORF">SAMN05661003_102293</name>
</gene>
<comment type="subcellular location">
    <subcellularLocation>
        <location evidence="1 11">Cell membrane</location>
        <topology evidence="1 11">Multi-pass membrane protein</topology>
    </subcellularLocation>
</comment>
<keyword evidence="13" id="KW-1185">Reference proteome</keyword>
<comment type="function">
    <text evidence="11">Fluoride-specific ion channel. Important for reducing fluoride concentration in the cell, thus reducing its toxicity.</text>
</comment>
<evidence type="ECO:0000256" key="9">
    <source>
        <dbReference type="ARBA" id="ARBA00035120"/>
    </source>
</evidence>
<dbReference type="HAMAP" id="MF_00454">
    <property type="entry name" value="FluC"/>
    <property type="match status" value="1"/>
</dbReference>
<keyword evidence="11" id="KW-0915">Sodium</keyword>
<evidence type="ECO:0000256" key="4">
    <source>
        <dbReference type="ARBA" id="ARBA00022692"/>
    </source>
</evidence>
<feature type="transmembrane region" description="Helical" evidence="11">
    <location>
        <begin position="64"/>
        <end position="83"/>
    </location>
</feature>
<evidence type="ECO:0000256" key="8">
    <source>
        <dbReference type="ARBA" id="ARBA00023303"/>
    </source>
</evidence>
<reference evidence="13" key="1">
    <citation type="submission" date="2016-10" db="EMBL/GenBank/DDBJ databases">
        <authorList>
            <person name="Varghese N."/>
            <person name="Submissions S."/>
        </authorList>
    </citation>
    <scope>NUCLEOTIDE SEQUENCE [LARGE SCALE GENOMIC DNA]</scope>
    <source>
        <strain evidence="13">DSM 8987</strain>
    </source>
</reference>
<feature type="binding site" evidence="11">
    <location>
        <position position="78"/>
    </location>
    <ligand>
        <name>Na(+)</name>
        <dbReference type="ChEBI" id="CHEBI:29101"/>
        <note>structural</note>
    </ligand>
</feature>
<keyword evidence="2 11" id="KW-1003">Cell membrane</keyword>
<dbReference type="PROSITE" id="PS51257">
    <property type="entry name" value="PROKAR_LIPOPROTEIN"/>
    <property type="match status" value="1"/>
</dbReference>
<feature type="transmembrane region" description="Helical" evidence="11">
    <location>
        <begin position="33"/>
        <end position="52"/>
    </location>
</feature>
<keyword evidence="7 11" id="KW-0472">Membrane</keyword>
<sequence length="124" mass="13235">MTKWLAVALGGGCGCLCRYWLSGWVYAWLGRGLPYGTLAVNLLGSFLLGLLMELALRTTLIGEIGRLALCIGFMGGFTTFSTFSFETWRLLEAGQWLGAGLNVVLNVVLCLVGTGLGIALARSL</sequence>
<dbReference type="Proteomes" id="UP000243205">
    <property type="component" value="Unassembled WGS sequence"/>
</dbReference>
<dbReference type="GO" id="GO:0005886">
    <property type="term" value="C:plasma membrane"/>
    <property type="evidence" value="ECO:0007669"/>
    <property type="project" value="UniProtKB-SubCell"/>
</dbReference>
<evidence type="ECO:0000313" key="12">
    <source>
        <dbReference type="EMBL" id="SDD97517.1"/>
    </source>
</evidence>
<dbReference type="EMBL" id="FNAQ01000002">
    <property type="protein sequence ID" value="SDD97517.1"/>
    <property type="molecule type" value="Genomic_DNA"/>
</dbReference>
<evidence type="ECO:0000256" key="7">
    <source>
        <dbReference type="ARBA" id="ARBA00023136"/>
    </source>
</evidence>
<dbReference type="GO" id="GO:0046872">
    <property type="term" value="F:metal ion binding"/>
    <property type="evidence" value="ECO:0007669"/>
    <property type="project" value="UniProtKB-KW"/>
</dbReference>
<organism evidence="12 13">
    <name type="scientific">Desulfuromonas thiophila</name>
    <dbReference type="NCBI Taxonomy" id="57664"/>
    <lineage>
        <taxon>Bacteria</taxon>
        <taxon>Pseudomonadati</taxon>
        <taxon>Thermodesulfobacteriota</taxon>
        <taxon>Desulfuromonadia</taxon>
        <taxon>Desulfuromonadales</taxon>
        <taxon>Desulfuromonadaceae</taxon>
        <taxon>Desulfuromonas</taxon>
    </lineage>
</organism>
<dbReference type="PANTHER" id="PTHR28259:SF1">
    <property type="entry name" value="FLUORIDE EXPORT PROTEIN 1-RELATED"/>
    <property type="match status" value="1"/>
</dbReference>
<proteinExistence type="inferred from homology"/>
<evidence type="ECO:0000256" key="6">
    <source>
        <dbReference type="ARBA" id="ARBA00023065"/>
    </source>
</evidence>
<evidence type="ECO:0000256" key="5">
    <source>
        <dbReference type="ARBA" id="ARBA00022989"/>
    </source>
</evidence>
<keyword evidence="6 11" id="KW-0406">Ion transport</keyword>
<dbReference type="Pfam" id="PF02537">
    <property type="entry name" value="CRCB"/>
    <property type="match status" value="1"/>
</dbReference>
<evidence type="ECO:0000313" key="13">
    <source>
        <dbReference type="Proteomes" id="UP000243205"/>
    </source>
</evidence>
<keyword evidence="5 11" id="KW-1133">Transmembrane helix</keyword>
<dbReference type="PANTHER" id="PTHR28259">
    <property type="entry name" value="FLUORIDE EXPORT PROTEIN 1-RELATED"/>
    <property type="match status" value="1"/>
</dbReference>
<keyword evidence="8 11" id="KW-0407">Ion channel</keyword>
<keyword evidence="11" id="KW-0813">Transport</keyword>
<dbReference type="RefSeq" id="WP_092076379.1">
    <property type="nucleotide sequence ID" value="NZ_CALFZY010000037.1"/>
</dbReference>
<keyword evidence="3" id="KW-0997">Cell inner membrane</keyword>
<evidence type="ECO:0000256" key="10">
    <source>
        <dbReference type="ARBA" id="ARBA00035585"/>
    </source>
</evidence>
<keyword evidence="11" id="KW-0479">Metal-binding</keyword>
<dbReference type="InterPro" id="IPR003691">
    <property type="entry name" value="FluC"/>
</dbReference>
<name>A0A1G6Z6C2_9BACT</name>
<accession>A0A1G6Z6C2</accession>
<evidence type="ECO:0000256" key="11">
    <source>
        <dbReference type="HAMAP-Rule" id="MF_00454"/>
    </source>
</evidence>
<dbReference type="AlphaFoldDB" id="A0A1G6Z6C2"/>
<comment type="catalytic activity">
    <reaction evidence="10">
        <text>fluoride(in) = fluoride(out)</text>
        <dbReference type="Rhea" id="RHEA:76159"/>
        <dbReference type="ChEBI" id="CHEBI:17051"/>
    </reaction>
    <physiologicalReaction direction="left-to-right" evidence="10">
        <dbReference type="Rhea" id="RHEA:76160"/>
    </physiologicalReaction>
</comment>
<dbReference type="NCBIfam" id="TIGR00494">
    <property type="entry name" value="crcB"/>
    <property type="match status" value="1"/>
</dbReference>
<dbReference type="GO" id="GO:0140114">
    <property type="term" value="P:cellular detoxification of fluoride"/>
    <property type="evidence" value="ECO:0007669"/>
    <property type="project" value="UniProtKB-UniRule"/>
</dbReference>
<protein>
    <recommendedName>
        <fullName evidence="11">Fluoride-specific ion channel FluC</fullName>
    </recommendedName>
</protein>
<dbReference type="STRING" id="57664.SAMN05661003_102293"/>
<evidence type="ECO:0000256" key="1">
    <source>
        <dbReference type="ARBA" id="ARBA00004651"/>
    </source>
</evidence>
<keyword evidence="4 11" id="KW-0812">Transmembrane</keyword>
<comment type="similarity">
    <text evidence="9 11">Belongs to the fluoride channel Fluc/FEX (TC 1.A.43) family.</text>
</comment>
<evidence type="ECO:0000256" key="3">
    <source>
        <dbReference type="ARBA" id="ARBA00022519"/>
    </source>
</evidence>